<dbReference type="STRING" id="312017.I7MIZ3"/>
<dbReference type="InterPro" id="IPR027417">
    <property type="entry name" value="P-loop_NTPase"/>
</dbReference>
<feature type="compositionally biased region" description="Low complexity" evidence="4">
    <location>
        <begin position="62"/>
        <end position="82"/>
    </location>
</feature>
<gene>
    <name evidence="5" type="ORF">TTHERM_00268010</name>
</gene>
<evidence type="ECO:0000313" key="6">
    <source>
        <dbReference type="Proteomes" id="UP000009168"/>
    </source>
</evidence>
<dbReference type="Gene3D" id="3.40.850.10">
    <property type="entry name" value="Kinesin motor domain"/>
    <property type="match status" value="1"/>
</dbReference>
<dbReference type="SUPFAM" id="SSF52540">
    <property type="entry name" value="P-loop containing nucleoside triphosphate hydrolases"/>
    <property type="match status" value="1"/>
</dbReference>
<evidence type="ECO:0000256" key="1">
    <source>
        <dbReference type="ARBA" id="ARBA00023054"/>
    </source>
</evidence>
<dbReference type="GO" id="GO:0007018">
    <property type="term" value="P:microtubule-based movement"/>
    <property type="evidence" value="ECO:0007669"/>
    <property type="project" value="InterPro"/>
</dbReference>
<dbReference type="RefSeq" id="XP_001015936.2">
    <property type="nucleotide sequence ID" value="XM_001015936.2"/>
</dbReference>
<evidence type="ECO:0000256" key="2">
    <source>
        <dbReference type="ARBA" id="ARBA00023175"/>
    </source>
</evidence>
<dbReference type="InterPro" id="IPR027640">
    <property type="entry name" value="Kinesin-like_fam"/>
</dbReference>
<protein>
    <recommendedName>
        <fullName evidence="7">Kinesin motor catalytic domain protein</fullName>
    </recommendedName>
</protein>
<evidence type="ECO:0008006" key="7">
    <source>
        <dbReference type="Google" id="ProtNLM"/>
    </source>
</evidence>
<evidence type="ECO:0000256" key="3">
    <source>
        <dbReference type="SAM" id="Coils"/>
    </source>
</evidence>
<feature type="region of interest" description="Disordered" evidence="4">
    <location>
        <begin position="38"/>
        <end position="82"/>
    </location>
</feature>
<feature type="compositionally biased region" description="Basic and acidic residues" evidence="4">
    <location>
        <begin position="519"/>
        <end position="528"/>
    </location>
</feature>
<organism evidence="5 6">
    <name type="scientific">Tetrahymena thermophila (strain SB210)</name>
    <dbReference type="NCBI Taxonomy" id="312017"/>
    <lineage>
        <taxon>Eukaryota</taxon>
        <taxon>Sar</taxon>
        <taxon>Alveolata</taxon>
        <taxon>Ciliophora</taxon>
        <taxon>Intramacronucleata</taxon>
        <taxon>Oligohymenophorea</taxon>
        <taxon>Hymenostomatida</taxon>
        <taxon>Tetrahymenina</taxon>
        <taxon>Tetrahymenidae</taxon>
        <taxon>Tetrahymena</taxon>
    </lineage>
</organism>
<dbReference type="GeneID" id="7831741"/>
<feature type="coiled-coil region" evidence="3">
    <location>
        <begin position="1027"/>
        <end position="1290"/>
    </location>
</feature>
<proteinExistence type="predicted"/>
<feature type="compositionally biased region" description="Polar residues" evidence="4">
    <location>
        <begin position="45"/>
        <end position="61"/>
    </location>
</feature>
<evidence type="ECO:0000313" key="5">
    <source>
        <dbReference type="EMBL" id="EAR95691.2"/>
    </source>
</evidence>
<dbReference type="KEGG" id="tet:TTHERM_00268010"/>
<evidence type="ECO:0000256" key="4">
    <source>
        <dbReference type="SAM" id="MobiDB-lite"/>
    </source>
</evidence>
<dbReference type="InParanoid" id="I7MIZ3"/>
<feature type="region of interest" description="Disordered" evidence="4">
    <location>
        <begin position="441"/>
        <end position="474"/>
    </location>
</feature>
<dbReference type="EMBL" id="GG662703">
    <property type="protein sequence ID" value="EAR95691.2"/>
    <property type="molecule type" value="Genomic_DNA"/>
</dbReference>
<reference evidence="6" key="1">
    <citation type="journal article" date="2006" name="PLoS Biol.">
        <title>Macronuclear genome sequence of the ciliate Tetrahymena thermophila, a model eukaryote.</title>
        <authorList>
            <person name="Eisen J.A."/>
            <person name="Coyne R.S."/>
            <person name="Wu M."/>
            <person name="Wu D."/>
            <person name="Thiagarajan M."/>
            <person name="Wortman J.R."/>
            <person name="Badger J.H."/>
            <person name="Ren Q."/>
            <person name="Amedeo P."/>
            <person name="Jones K.M."/>
            <person name="Tallon L.J."/>
            <person name="Delcher A.L."/>
            <person name="Salzberg S.L."/>
            <person name="Silva J.C."/>
            <person name="Haas B.J."/>
            <person name="Majoros W.H."/>
            <person name="Farzad M."/>
            <person name="Carlton J.M."/>
            <person name="Smith R.K. Jr."/>
            <person name="Garg J."/>
            <person name="Pearlman R.E."/>
            <person name="Karrer K.M."/>
            <person name="Sun L."/>
            <person name="Manning G."/>
            <person name="Elde N.C."/>
            <person name="Turkewitz A.P."/>
            <person name="Asai D.J."/>
            <person name="Wilkes D.E."/>
            <person name="Wang Y."/>
            <person name="Cai H."/>
            <person name="Collins K."/>
            <person name="Stewart B.A."/>
            <person name="Lee S.R."/>
            <person name="Wilamowska K."/>
            <person name="Weinberg Z."/>
            <person name="Ruzzo W.L."/>
            <person name="Wloga D."/>
            <person name="Gaertig J."/>
            <person name="Frankel J."/>
            <person name="Tsao C.-C."/>
            <person name="Gorovsky M.A."/>
            <person name="Keeling P.J."/>
            <person name="Waller R.F."/>
            <person name="Patron N.J."/>
            <person name="Cherry J.M."/>
            <person name="Stover N.A."/>
            <person name="Krieger C.J."/>
            <person name="del Toro C."/>
            <person name="Ryder H.F."/>
            <person name="Williamson S.C."/>
            <person name="Barbeau R.A."/>
            <person name="Hamilton E.P."/>
            <person name="Orias E."/>
        </authorList>
    </citation>
    <scope>NUCLEOTIDE SEQUENCE [LARGE SCALE GENOMIC DNA]</scope>
    <source>
        <strain evidence="6">SB210</strain>
    </source>
</reference>
<dbReference type="GO" id="GO:0003777">
    <property type="term" value="F:microtubule motor activity"/>
    <property type="evidence" value="ECO:0007669"/>
    <property type="project" value="InterPro"/>
</dbReference>
<dbReference type="Gene3D" id="1.10.287.1490">
    <property type="match status" value="1"/>
</dbReference>
<keyword evidence="6" id="KW-1185">Reference proteome</keyword>
<sequence>MQQENQQLQQTTQQTLEKQKLVIAARIRIHNTINYKIDDNPDAGKSQQNLKQQKENVSQTGTFKSKSNIPSSSQISSTSSITMKTTKTGLSKMKVGASQQQKKKKDESKVNIYACKMTEKNPITNIVSLNQTPLSYSLLSKYLKNDNNILTQKQTLLPKSRQYQFDVAFSQETSQDDLYSFLLKKKIKQTLNGFQTSVFVVGPEFSGRKYTVRGDENIMNKNSQFERGLMVRACEDILSLIDISKDSIRSRKAIVGGVYYNLGVQIYCVKDDAEVDLLVNAPEQLLNKNSSQDIEMGCFDITSTNELLVYYRQAQNRLNMINDALKGQDFKKSATIFVRLLVLKNKQIYSSVNFAIFFNYNLLTQSKFYPVRDYLREIEKMNKRQLKTYQFQNKLLHHINLCFSSGPEYSAVLLGQFDSAPQQIEHSQLLLQVLSNLRTSKQQRSKESTSQIGNRPILDPSNQNDDYQEQQVEDKEVQDFILSSNRKSELNETAGFNMATQEDQVEQEGAVQQFRFDENEGGKDRNIGGEEDQQNQKPDEQQNQRAKSSQQNFNKDNQDYEQEEEYDNTRKIDNKKFNTFGNDTTYKSKNYELNQFDQGDEQDFYEMSGSKQGYFNQSQRIPQDVEGVIQDIFSYSDATRGMDDNQKLQWVLNQQRNLEYFQDGVNLLKPPVKGSPQDLQIRKINEARAFLQDLRGELDIKEYVKRNIEDSHCDEENEEIHSSSSGIDTRAYLKRERNHERNDSQIERNLHDMKRKIMDQIDKTIQDSPIKGRTNSSQIQDYSNNAALTTHQNENTQERINSQSNIQNTQLTSVNKRYNTSGSDQEEGVVKNLKKLRNQILEKEKLQDESNYKLKNKSYVLNDELDIMRQKLLTMQDAVKSRDRIIADYELQLGDMRSSQYSLHARRQSRETLLEKAQEDMHNNILHLKNKLSLRKAQIVELKDEIKRMEIEFQEERRRVLEERNNYERSFEEYREKFEQEKLKTIETERLLDKARIEIQNRDAMTERLQNNTNYQDKNLTELQYRLNQEQDLTKELRIQNQLQEKKIIEYEKQLSHFEEKLLKQKRKFEDERASLVSEKRKEQEKRKEKSLYLKQELKNLDKKVQELTTEGLDIRTENDRLQRQVQSLQDELDLKNREIVSQKDNIQTLREDLDSVKHSYRDSDLLIKREQQEYKKLEKEIKKLNEQLIDREERISDWQYQLEKEREQYKLLEQEYHHQQETNRQQQDLISKIERQNEFLSNMQNRDIDKLEERVDTVNHEINILRKENDSLRQENQQLRSEMVLTDRDSNLNKEKLYKYKKQVKILKQSLVEADDKLRELIYQKHNEIRQIQSPLQDEEYY</sequence>
<feature type="region of interest" description="Disordered" evidence="4">
    <location>
        <begin position="519"/>
        <end position="577"/>
    </location>
</feature>
<keyword evidence="1 3" id="KW-0175">Coiled coil</keyword>
<feature type="compositionally biased region" description="Basic and acidic residues" evidence="4">
    <location>
        <begin position="567"/>
        <end position="576"/>
    </location>
</feature>
<name>I7MIZ3_TETTS</name>
<keyword evidence="2" id="KW-0505">Motor protein</keyword>
<dbReference type="PANTHER" id="PTHR47968">
    <property type="entry name" value="CENTROMERE PROTEIN E"/>
    <property type="match status" value="1"/>
</dbReference>
<feature type="coiled-coil region" evidence="3">
    <location>
        <begin position="932"/>
        <end position="984"/>
    </location>
</feature>
<feature type="compositionally biased region" description="Polar residues" evidence="4">
    <location>
        <begin position="441"/>
        <end position="453"/>
    </location>
</feature>
<dbReference type="eggNOG" id="ENOG502SY7T">
    <property type="taxonomic scope" value="Eukaryota"/>
</dbReference>
<dbReference type="Proteomes" id="UP000009168">
    <property type="component" value="Unassembled WGS sequence"/>
</dbReference>
<feature type="compositionally biased region" description="Polar residues" evidence="4">
    <location>
        <begin position="545"/>
        <end position="555"/>
    </location>
</feature>
<accession>I7MIZ3</accession>
<dbReference type="InterPro" id="IPR036961">
    <property type="entry name" value="Kinesin_motor_dom_sf"/>
</dbReference>
<dbReference type="PANTHER" id="PTHR47968:SF75">
    <property type="entry name" value="CENTROMERE-ASSOCIATED PROTEIN E"/>
    <property type="match status" value="1"/>
</dbReference>